<dbReference type="OrthoDB" id="298462at2759"/>
<proteinExistence type="predicted"/>
<dbReference type="OMA" id="QNPMIKA"/>
<dbReference type="EMBL" id="CAJJDP010000060">
    <property type="protein sequence ID" value="CAD8173106.1"/>
    <property type="molecule type" value="Genomic_DNA"/>
</dbReference>
<name>A0A8S1VE11_PAROT</name>
<evidence type="ECO:0000313" key="1">
    <source>
        <dbReference type="EMBL" id="CAD8173106.1"/>
    </source>
</evidence>
<evidence type="ECO:0000313" key="2">
    <source>
        <dbReference type="Proteomes" id="UP000683925"/>
    </source>
</evidence>
<protein>
    <submittedName>
        <fullName evidence="1">Uncharacterized protein</fullName>
    </submittedName>
</protein>
<sequence length="60" mass="7091">MNSQKQLRIPKPQIQVKQSEWNLQLERCRLHAQNPMIKAFFLNQTLLESQQIGMQIQSQA</sequence>
<comment type="caution">
    <text evidence="1">The sequence shown here is derived from an EMBL/GenBank/DDBJ whole genome shotgun (WGS) entry which is preliminary data.</text>
</comment>
<gene>
    <name evidence="1" type="ORF">POCTA_138.1.T0610145</name>
</gene>
<accession>A0A8S1VE11</accession>
<dbReference type="Proteomes" id="UP000683925">
    <property type="component" value="Unassembled WGS sequence"/>
</dbReference>
<reference evidence="1" key="1">
    <citation type="submission" date="2021-01" db="EMBL/GenBank/DDBJ databases">
        <authorList>
            <consortium name="Genoscope - CEA"/>
            <person name="William W."/>
        </authorList>
    </citation>
    <scope>NUCLEOTIDE SEQUENCE</scope>
</reference>
<keyword evidence="2" id="KW-1185">Reference proteome</keyword>
<dbReference type="AlphaFoldDB" id="A0A8S1VE11"/>
<organism evidence="1 2">
    <name type="scientific">Paramecium octaurelia</name>
    <dbReference type="NCBI Taxonomy" id="43137"/>
    <lineage>
        <taxon>Eukaryota</taxon>
        <taxon>Sar</taxon>
        <taxon>Alveolata</taxon>
        <taxon>Ciliophora</taxon>
        <taxon>Intramacronucleata</taxon>
        <taxon>Oligohymenophorea</taxon>
        <taxon>Peniculida</taxon>
        <taxon>Parameciidae</taxon>
        <taxon>Paramecium</taxon>
    </lineage>
</organism>